<feature type="region of interest" description="Disordered" evidence="1">
    <location>
        <begin position="44"/>
        <end position="68"/>
    </location>
</feature>
<sequence>MENVKLQRRAVAKRRNYLKACSNLFEAKHGLYTGLFQISTGTNRARPTAGGGAFEPFMSPGRRRPRAPTLRRHYRRGRCYQNRSNLMTRSRVPTSRTQKPLLLLIPNTCAINQDESDIVYEDICVEQESIRKFPDFDLKHYLKNGVTRVSCRGRASLSSVKRAGASRKCDQKRNNEELASLNRQQSVEDSSNGAQWVGSTPALGASHETRSRDCQRRRQRRRTE</sequence>
<keyword evidence="3" id="KW-1185">Reference proteome</keyword>
<evidence type="ECO:0000313" key="3">
    <source>
        <dbReference type="Proteomes" id="UP000299102"/>
    </source>
</evidence>
<dbReference type="EMBL" id="BGZK01000596">
    <property type="protein sequence ID" value="GBP52145.1"/>
    <property type="molecule type" value="Genomic_DNA"/>
</dbReference>
<feature type="compositionally biased region" description="Polar residues" evidence="1">
    <location>
        <begin position="181"/>
        <end position="198"/>
    </location>
</feature>
<accession>A0A4C1WPW5</accession>
<dbReference type="AlphaFoldDB" id="A0A4C1WPW5"/>
<evidence type="ECO:0000256" key="1">
    <source>
        <dbReference type="SAM" id="MobiDB-lite"/>
    </source>
</evidence>
<dbReference type="Proteomes" id="UP000299102">
    <property type="component" value="Unassembled WGS sequence"/>
</dbReference>
<evidence type="ECO:0000313" key="2">
    <source>
        <dbReference type="EMBL" id="GBP52145.1"/>
    </source>
</evidence>
<organism evidence="2 3">
    <name type="scientific">Eumeta variegata</name>
    <name type="common">Bagworm moth</name>
    <name type="synonym">Eumeta japonica</name>
    <dbReference type="NCBI Taxonomy" id="151549"/>
    <lineage>
        <taxon>Eukaryota</taxon>
        <taxon>Metazoa</taxon>
        <taxon>Ecdysozoa</taxon>
        <taxon>Arthropoda</taxon>
        <taxon>Hexapoda</taxon>
        <taxon>Insecta</taxon>
        <taxon>Pterygota</taxon>
        <taxon>Neoptera</taxon>
        <taxon>Endopterygota</taxon>
        <taxon>Lepidoptera</taxon>
        <taxon>Glossata</taxon>
        <taxon>Ditrysia</taxon>
        <taxon>Tineoidea</taxon>
        <taxon>Psychidae</taxon>
        <taxon>Oiketicinae</taxon>
        <taxon>Eumeta</taxon>
    </lineage>
</organism>
<feature type="compositionally biased region" description="Basic and acidic residues" evidence="1">
    <location>
        <begin position="207"/>
        <end position="224"/>
    </location>
</feature>
<comment type="caution">
    <text evidence="2">The sequence shown here is derived from an EMBL/GenBank/DDBJ whole genome shotgun (WGS) entry which is preliminary data.</text>
</comment>
<gene>
    <name evidence="2" type="ORF">EVAR_21276_1</name>
</gene>
<reference evidence="2 3" key="1">
    <citation type="journal article" date="2019" name="Commun. Biol.">
        <title>The bagworm genome reveals a unique fibroin gene that provides high tensile strength.</title>
        <authorList>
            <person name="Kono N."/>
            <person name="Nakamura H."/>
            <person name="Ohtoshi R."/>
            <person name="Tomita M."/>
            <person name="Numata K."/>
            <person name="Arakawa K."/>
        </authorList>
    </citation>
    <scope>NUCLEOTIDE SEQUENCE [LARGE SCALE GENOMIC DNA]</scope>
</reference>
<protein>
    <submittedName>
        <fullName evidence="2">Uncharacterized protein</fullName>
    </submittedName>
</protein>
<name>A0A4C1WPW5_EUMVA</name>
<proteinExistence type="predicted"/>
<feature type="region of interest" description="Disordered" evidence="1">
    <location>
        <begin position="180"/>
        <end position="224"/>
    </location>
</feature>